<protein>
    <recommendedName>
        <fullName evidence="5">DUF4244 domain-containing protein</fullName>
    </recommendedName>
</protein>
<proteinExistence type="predicted"/>
<evidence type="ECO:0000313" key="3">
    <source>
        <dbReference type="EMBL" id="MDP9888793.1"/>
    </source>
</evidence>
<keyword evidence="4" id="KW-1185">Reference proteome</keyword>
<gene>
    <name evidence="3" type="ORF">J2X98_002386</name>
</gene>
<dbReference type="Proteomes" id="UP001226577">
    <property type="component" value="Unassembled WGS sequence"/>
</dbReference>
<name>A0ABT9RU83_9MICC</name>
<evidence type="ECO:0000313" key="4">
    <source>
        <dbReference type="Proteomes" id="UP001226577"/>
    </source>
</evidence>
<reference evidence="3 4" key="1">
    <citation type="submission" date="2023-07" db="EMBL/GenBank/DDBJ databases">
        <title>Sorghum-associated microbial communities from plants grown in Nebraska, USA.</title>
        <authorList>
            <person name="Schachtman D."/>
        </authorList>
    </citation>
    <scope>NUCLEOTIDE SEQUENCE [LARGE SCALE GENOMIC DNA]</scope>
    <source>
        <strain evidence="3 4">CC222</strain>
    </source>
</reference>
<evidence type="ECO:0000256" key="2">
    <source>
        <dbReference type="SAM" id="Phobius"/>
    </source>
</evidence>
<feature type="transmembrane region" description="Helical" evidence="2">
    <location>
        <begin position="91"/>
        <end position="116"/>
    </location>
</feature>
<dbReference type="RefSeq" id="WP_141945974.1">
    <property type="nucleotide sequence ID" value="NZ_JAUSRE010000011.1"/>
</dbReference>
<sequence>MSINHQRNYFAGTSAPPASWQRPTPRSGRVRSGAGPYTFGPESVPNRSLADASVPGAAAVPVPGNVVELYPGSAAVPAASRRRRRLPGSEAGMATAEYAIATLAAVGFAGLLVFILRSDEVRGFLLTLIRTALALP</sequence>
<dbReference type="Pfam" id="PF14029">
    <property type="entry name" value="DUF4244"/>
    <property type="match status" value="1"/>
</dbReference>
<dbReference type="InterPro" id="IPR025338">
    <property type="entry name" value="DUF4244"/>
</dbReference>
<keyword evidence="2" id="KW-1133">Transmembrane helix</keyword>
<evidence type="ECO:0000256" key="1">
    <source>
        <dbReference type="SAM" id="MobiDB-lite"/>
    </source>
</evidence>
<keyword evidence="2" id="KW-0472">Membrane</keyword>
<dbReference type="EMBL" id="JAUSRE010000011">
    <property type="protein sequence ID" value="MDP9888793.1"/>
    <property type="molecule type" value="Genomic_DNA"/>
</dbReference>
<keyword evidence="2" id="KW-0812">Transmembrane</keyword>
<comment type="caution">
    <text evidence="3">The sequence shown here is derived from an EMBL/GenBank/DDBJ whole genome shotgun (WGS) entry which is preliminary data.</text>
</comment>
<feature type="region of interest" description="Disordered" evidence="1">
    <location>
        <begin position="1"/>
        <end position="44"/>
    </location>
</feature>
<organism evidence="3 4">
    <name type="scientific">Pseudarthrobacter enclensis</name>
    <dbReference type="NCBI Taxonomy" id="993070"/>
    <lineage>
        <taxon>Bacteria</taxon>
        <taxon>Bacillati</taxon>
        <taxon>Actinomycetota</taxon>
        <taxon>Actinomycetes</taxon>
        <taxon>Micrococcales</taxon>
        <taxon>Micrococcaceae</taxon>
        <taxon>Pseudarthrobacter</taxon>
    </lineage>
</organism>
<accession>A0ABT9RU83</accession>
<evidence type="ECO:0008006" key="5">
    <source>
        <dbReference type="Google" id="ProtNLM"/>
    </source>
</evidence>